<accession>A0A0H5RVU2</accession>
<dbReference type="AlphaFoldDB" id="A0A0H5RVU2"/>
<proteinExistence type="predicted"/>
<name>A0A0H5RVU2_9EUKA</name>
<dbReference type="EMBL" id="HACM01012422">
    <property type="protein sequence ID" value="CRZ12864.1"/>
    <property type="molecule type" value="Transcribed_RNA"/>
</dbReference>
<organism evidence="1">
    <name type="scientific">Spongospora subterranea</name>
    <dbReference type="NCBI Taxonomy" id="70186"/>
    <lineage>
        <taxon>Eukaryota</taxon>
        <taxon>Sar</taxon>
        <taxon>Rhizaria</taxon>
        <taxon>Endomyxa</taxon>
        <taxon>Phytomyxea</taxon>
        <taxon>Plasmodiophorida</taxon>
        <taxon>Plasmodiophoridae</taxon>
        <taxon>Spongospora</taxon>
    </lineage>
</organism>
<dbReference type="InterPro" id="IPR015915">
    <property type="entry name" value="Kelch-typ_b-propeller"/>
</dbReference>
<reference evidence="1" key="1">
    <citation type="submission" date="2015-04" db="EMBL/GenBank/DDBJ databases">
        <title>The genome sequence of the plant pathogenic Rhizarian Plasmodiophora brassicae reveals insights in its biotrophic life cycle and the origin of chitin synthesis.</title>
        <authorList>
            <person name="Schwelm A."/>
            <person name="Fogelqvist J."/>
            <person name="Knaust A."/>
            <person name="Julke S."/>
            <person name="Lilja T."/>
            <person name="Dhandapani V."/>
            <person name="Bonilla-Rosso G."/>
            <person name="Karlsson M."/>
            <person name="Shevchenko A."/>
            <person name="Choi S.R."/>
            <person name="Kim H.G."/>
            <person name="Park J.Y."/>
            <person name="Lim Y.P."/>
            <person name="Ludwig-Muller J."/>
            <person name="Dixelius C."/>
        </authorList>
    </citation>
    <scope>NUCLEOTIDE SEQUENCE</scope>
    <source>
        <tissue evidence="1">Potato root galls</tissue>
    </source>
</reference>
<evidence type="ECO:0000313" key="1">
    <source>
        <dbReference type="EMBL" id="CRZ12864.1"/>
    </source>
</evidence>
<protein>
    <submittedName>
        <fullName evidence="1">Uncharacterized protein</fullName>
    </submittedName>
</protein>
<sequence>MTAGFSPDGNGGLVFRPQGWTQLVDGPGKRWRTTAKQYNNLMIIYGGHRIHESLSEVWEFNFDDYTWHERRTSAADNATGVRTVKSRPGHYLKEPGLGTITSPWTFGQHIQ</sequence>
<dbReference type="SUPFAM" id="SSF117281">
    <property type="entry name" value="Kelch motif"/>
    <property type="match status" value="1"/>
</dbReference>
<dbReference type="Gene3D" id="2.120.10.80">
    <property type="entry name" value="Kelch-type beta propeller"/>
    <property type="match status" value="1"/>
</dbReference>